<evidence type="ECO:0000259" key="4">
    <source>
        <dbReference type="PROSITE" id="PS51149"/>
    </source>
</evidence>
<evidence type="ECO:0000256" key="2">
    <source>
        <dbReference type="ARBA" id="ARBA00023239"/>
    </source>
</evidence>
<sequence length="859" mass="96307">MEIRDLASDRIKRIRRSYLRDLSVVSIERAKYYTEKWRETEGSGLSNGLRVALAMKNVYENMGFWIDPDDRIAGTWTENYVGIPLDLERGLFNDVMEIELDALSMLASLVKGNIKFIIYMLKQYGLLDFYKNLKQTKEVGAAMPSIGLKPIHRRDINPYTIKRRDKKILQKDLLPYWKGKTVIDRFKRGLEESGVYRGDVQSFFASLPSTNSKNETVISPGAAVGNWQGHVIPDHERVLKVGLLKMRKEVREELNNGAGLSTGDRDFLKSIDIALKGVIIFAERLAEKLEEEAGKEGDPKKKKIFSKMLENCKKVPLHPAETFSEAVQSYWTEKTALELALPFNVHTPGRLDQMFYPYYKKDIDEGVITREEACELLEELFLKVMSHNMRPYSNFNGYFAARYEGSEPVTLGGLDDDGNDAANELTYLMLDAAERSKTCLNFAVRFNEKSPDELYLKVADMQYHGTSNVSVLNDAVSIEALEKRGYPRSDAIGYAMASCVDLCIPAKTGSISFSAVLLCRIFDMTLRNGDARTLVGTVKGAGLKTGDPDSFKSYEELEDAFMKQVGLQMSQIADAAKIRDRAFAEFLPSPHISAFVQGPLEKKMDITKGGGVYDLEGILVMSSIANVVDSLYVIKKLIFEQKRFTFKELIEAIDHNYVGYEDMHNMILGVDGKWGNGSSGTDEIAHRVTKRIFEETFKHDTYKGGFIAPFVNSMTSHTYDGRVCIATPDGRKAAVPFAASCNPYNVDKNGPTGVLRSVSSIDATNVLGTAVNIRMHPTAIGESVEARKKWVSLIKAYFNMGGEQLQPTVVSTDVLRAAQKDPEQYMNVIVKVGGYSAYFVDLGHEIQNEVISRSEHRLL</sequence>
<protein>
    <recommendedName>
        <fullName evidence="8">Formate acetyltransferase</fullName>
    </recommendedName>
</protein>
<feature type="domain" description="Glycine radical" evidence="4">
    <location>
        <begin position="738"/>
        <end position="859"/>
    </location>
</feature>
<dbReference type="PROSITE" id="PS51554">
    <property type="entry name" value="PFL"/>
    <property type="match status" value="1"/>
</dbReference>
<evidence type="ECO:0000256" key="1">
    <source>
        <dbReference type="ARBA" id="ARBA00022818"/>
    </source>
</evidence>
<dbReference type="Pfam" id="PF01228">
    <property type="entry name" value="Gly_radical"/>
    <property type="match status" value="1"/>
</dbReference>
<dbReference type="Pfam" id="PF02901">
    <property type="entry name" value="PFL-like"/>
    <property type="match status" value="2"/>
</dbReference>
<evidence type="ECO:0000313" key="6">
    <source>
        <dbReference type="EMBL" id="MBN1573214.1"/>
    </source>
</evidence>
<feature type="domain" description="PFL" evidence="5">
    <location>
        <begin position="9"/>
        <end position="732"/>
    </location>
</feature>
<evidence type="ECO:0000313" key="7">
    <source>
        <dbReference type="Proteomes" id="UP000809273"/>
    </source>
</evidence>
<reference evidence="6" key="2">
    <citation type="submission" date="2021-01" db="EMBL/GenBank/DDBJ databases">
        <authorList>
            <person name="Hahn C.R."/>
            <person name="Youssef N.H."/>
            <person name="Elshahed M."/>
        </authorList>
    </citation>
    <scope>NUCLEOTIDE SEQUENCE</scope>
    <source>
        <strain evidence="6">Zod_Metabat.24</strain>
    </source>
</reference>
<dbReference type="AlphaFoldDB" id="A0A9D8PNG9"/>
<evidence type="ECO:0000259" key="5">
    <source>
        <dbReference type="PROSITE" id="PS51554"/>
    </source>
</evidence>
<keyword evidence="2" id="KW-0456">Lyase</keyword>
<name>A0A9D8PNG9_9DELT</name>
<dbReference type="PANTHER" id="PTHR43641">
    <property type="entry name" value="FORMATE ACETYLTRANSFERASE 3-RELATED"/>
    <property type="match status" value="1"/>
</dbReference>
<dbReference type="GO" id="GO:0016829">
    <property type="term" value="F:lyase activity"/>
    <property type="evidence" value="ECO:0007669"/>
    <property type="project" value="UniProtKB-KW"/>
</dbReference>
<dbReference type="Proteomes" id="UP000809273">
    <property type="component" value="Unassembled WGS sequence"/>
</dbReference>
<gene>
    <name evidence="6" type="ORF">JW984_08475</name>
</gene>
<dbReference type="PROSITE" id="PS51149">
    <property type="entry name" value="GLY_RADICAL_2"/>
    <property type="match status" value="1"/>
</dbReference>
<dbReference type="EMBL" id="JAFGIX010000043">
    <property type="protein sequence ID" value="MBN1573214.1"/>
    <property type="molecule type" value="Genomic_DNA"/>
</dbReference>
<proteinExistence type="predicted"/>
<keyword evidence="1 3" id="KW-0556">Organic radical</keyword>
<organism evidence="6 7">
    <name type="scientific">Candidatus Zymogenus saltonus</name>
    <dbReference type="NCBI Taxonomy" id="2844893"/>
    <lineage>
        <taxon>Bacteria</taxon>
        <taxon>Deltaproteobacteria</taxon>
        <taxon>Candidatus Zymogenia</taxon>
        <taxon>Candidatus Zymogeniales</taxon>
        <taxon>Candidatus Zymogenaceae</taxon>
        <taxon>Candidatus Zymogenus</taxon>
    </lineage>
</organism>
<evidence type="ECO:0008006" key="8">
    <source>
        <dbReference type="Google" id="ProtNLM"/>
    </source>
</evidence>
<dbReference type="Gene3D" id="3.20.70.20">
    <property type="match status" value="2"/>
</dbReference>
<dbReference type="InterPro" id="IPR051215">
    <property type="entry name" value="GRE"/>
</dbReference>
<feature type="modified residue" description="Glycine radical" evidence="3">
    <location>
        <position position="834"/>
    </location>
</feature>
<evidence type="ECO:0000256" key="3">
    <source>
        <dbReference type="PROSITE-ProRule" id="PRU00493"/>
    </source>
</evidence>
<dbReference type="SUPFAM" id="SSF51998">
    <property type="entry name" value="PFL-like glycyl radical enzymes"/>
    <property type="match status" value="1"/>
</dbReference>
<dbReference type="InterPro" id="IPR001150">
    <property type="entry name" value="Gly_radical"/>
</dbReference>
<comment type="caution">
    <text evidence="6">The sequence shown here is derived from an EMBL/GenBank/DDBJ whole genome shotgun (WGS) entry which is preliminary data.</text>
</comment>
<dbReference type="GO" id="GO:0005829">
    <property type="term" value="C:cytosol"/>
    <property type="evidence" value="ECO:0007669"/>
    <property type="project" value="TreeGrafter"/>
</dbReference>
<dbReference type="PANTHER" id="PTHR43641:SF2">
    <property type="entry name" value="DEHYDRATASE YBIW-RELATED"/>
    <property type="match status" value="1"/>
</dbReference>
<accession>A0A9D8PNG9</accession>
<reference evidence="6" key="1">
    <citation type="journal article" date="2021" name="Environ. Microbiol.">
        <title>Genomic characterization of three novel Desulfobacterota classes expand the metabolic and phylogenetic diversity of the phylum.</title>
        <authorList>
            <person name="Murphy C.L."/>
            <person name="Biggerstaff J."/>
            <person name="Eichhorn A."/>
            <person name="Ewing E."/>
            <person name="Shahan R."/>
            <person name="Soriano D."/>
            <person name="Stewart S."/>
            <person name="VanMol K."/>
            <person name="Walker R."/>
            <person name="Walters P."/>
            <person name="Elshahed M.S."/>
            <person name="Youssef N.H."/>
        </authorList>
    </citation>
    <scope>NUCLEOTIDE SEQUENCE</scope>
    <source>
        <strain evidence="6">Zod_Metabat.24</strain>
    </source>
</reference>
<dbReference type="InterPro" id="IPR004184">
    <property type="entry name" value="PFL_dom"/>
</dbReference>